<gene>
    <name evidence="2" type="ORF">UFOPK3770_00022</name>
</gene>
<dbReference type="AlphaFoldDB" id="A0A6J5YN21"/>
<accession>A0A6J5YN21</accession>
<dbReference type="EMBL" id="CAESAJ010000001">
    <property type="protein sequence ID" value="CAB4329329.1"/>
    <property type="molecule type" value="Genomic_DNA"/>
</dbReference>
<feature type="transmembrane region" description="Helical" evidence="1">
    <location>
        <begin position="31"/>
        <end position="49"/>
    </location>
</feature>
<proteinExistence type="predicted"/>
<evidence type="ECO:0000313" key="2">
    <source>
        <dbReference type="EMBL" id="CAB4329329.1"/>
    </source>
</evidence>
<evidence type="ECO:0000256" key="1">
    <source>
        <dbReference type="SAM" id="Phobius"/>
    </source>
</evidence>
<protein>
    <submittedName>
        <fullName evidence="2">Unannotated protein</fullName>
    </submittedName>
</protein>
<keyword evidence="1" id="KW-0472">Membrane</keyword>
<keyword evidence="1" id="KW-0812">Transmembrane</keyword>
<name>A0A6J5YN21_9ZZZZ</name>
<reference evidence="2" key="1">
    <citation type="submission" date="2020-05" db="EMBL/GenBank/DDBJ databases">
        <authorList>
            <person name="Chiriac C."/>
            <person name="Salcher M."/>
            <person name="Ghai R."/>
            <person name="Kavagutti S V."/>
        </authorList>
    </citation>
    <scope>NUCLEOTIDE SEQUENCE</scope>
</reference>
<organism evidence="2">
    <name type="scientific">freshwater metagenome</name>
    <dbReference type="NCBI Taxonomy" id="449393"/>
    <lineage>
        <taxon>unclassified sequences</taxon>
        <taxon>metagenomes</taxon>
        <taxon>ecological metagenomes</taxon>
    </lineage>
</organism>
<keyword evidence="1" id="KW-1133">Transmembrane helix</keyword>
<sequence length="59" mass="6313">MSELLANTSSLYIIAAIAIALLLVKKLIKWAFIIGVICVIAYLDSTGSFDALKSQLGLN</sequence>
<feature type="transmembrane region" description="Helical" evidence="1">
    <location>
        <begin position="6"/>
        <end position="24"/>
    </location>
</feature>